<feature type="signal peptide" evidence="1">
    <location>
        <begin position="1"/>
        <end position="23"/>
    </location>
</feature>
<organism evidence="2 3">
    <name type="scientific">Rubroshorea leprosula</name>
    <dbReference type="NCBI Taxonomy" id="152421"/>
    <lineage>
        <taxon>Eukaryota</taxon>
        <taxon>Viridiplantae</taxon>
        <taxon>Streptophyta</taxon>
        <taxon>Embryophyta</taxon>
        <taxon>Tracheophyta</taxon>
        <taxon>Spermatophyta</taxon>
        <taxon>Magnoliopsida</taxon>
        <taxon>eudicotyledons</taxon>
        <taxon>Gunneridae</taxon>
        <taxon>Pentapetalae</taxon>
        <taxon>rosids</taxon>
        <taxon>malvids</taxon>
        <taxon>Malvales</taxon>
        <taxon>Dipterocarpaceae</taxon>
        <taxon>Rubroshorea</taxon>
    </lineage>
</organism>
<dbReference type="Proteomes" id="UP001054252">
    <property type="component" value="Unassembled WGS sequence"/>
</dbReference>
<comment type="caution">
    <text evidence="2">The sequence shown here is derived from an EMBL/GenBank/DDBJ whole genome shotgun (WGS) entry which is preliminary data.</text>
</comment>
<name>A0AAV5ILF8_9ROSI</name>
<feature type="chain" id="PRO_5043797843" evidence="1">
    <location>
        <begin position="24"/>
        <end position="54"/>
    </location>
</feature>
<dbReference type="EMBL" id="BPVZ01000015">
    <property type="protein sequence ID" value="GKU99957.1"/>
    <property type="molecule type" value="Genomic_DNA"/>
</dbReference>
<proteinExistence type="predicted"/>
<evidence type="ECO:0000256" key="1">
    <source>
        <dbReference type="SAM" id="SignalP"/>
    </source>
</evidence>
<keyword evidence="1" id="KW-0732">Signal</keyword>
<accession>A0AAV5ILF8</accession>
<sequence length="54" mass="6302">MCWRWMEFITVSLVVTDMRLTSALDSQLYAAKLDVEQKKLLGFGFISYSFLSDF</sequence>
<evidence type="ECO:0000313" key="2">
    <source>
        <dbReference type="EMBL" id="GKU99957.1"/>
    </source>
</evidence>
<reference evidence="2 3" key="1">
    <citation type="journal article" date="2021" name="Commun. Biol.">
        <title>The genome of Shorea leprosula (Dipterocarpaceae) highlights the ecological relevance of drought in aseasonal tropical rainforests.</title>
        <authorList>
            <person name="Ng K.K.S."/>
            <person name="Kobayashi M.J."/>
            <person name="Fawcett J.A."/>
            <person name="Hatakeyama M."/>
            <person name="Paape T."/>
            <person name="Ng C.H."/>
            <person name="Ang C.C."/>
            <person name="Tnah L.H."/>
            <person name="Lee C.T."/>
            <person name="Nishiyama T."/>
            <person name="Sese J."/>
            <person name="O'Brien M.J."/>
            <person name="Copetti D."/>
            <person name="Mohd Noor M.I."/>
            <person name="Ong R.C."/>
            <person name="Putra M."/>
            <person name="Sireger I.Z."/>
            <person name="Indrioko S."/>
            <person name="Kosugi Y."/>
            <person name="Izuno A."/>
            <person name="Isagi Y."/>
            <person name="Lee S.L."/>
            <person name="Shimizu K.K."/>
        </authorList>
    </citation>
    <scope>NUCLEOTIDE SEQUENCE [LARGE SCALE GENOMIC DNA]</scope>
    <source>
        <strain evidence="2">214</strain>
    </source>
</reference>
<evidence type="ECO:0000313" key="3">
    <source>
        <dbReference type="Proteomes" id="UP001054252"/>
    </source>
</evidence>
<keyword evidence="3" id="KW-1185">Reference proteome</keyword>
<protein>
    <submittedName>
        <fullName evidence="2">Uncharacterized protein</fullName>
    </submittedName>
</protein>
<dbReference type="AlphaFoldDB" id="A0AAV5ILF8"/>
<gene>
    <name evidence="2" type="ORF">SLEP1_g12731</name>
</gene>